<dbReference type="PROSITE" id="PS50235">
    <property type="entry name" value="USP_3"/>
    <property type="match status" value="1"/>
</dbReference>
<evidence type="ECO:0000256" key="6">
    <source>
        <dbReference type="ARBA" id="ARBA00022801"/>
    </source>
</evidence>
<proteinExistence type="inferred from homology"/>
<keyword evidence="8" id="KW-0472">Membrane</keyword>
<feature type="transmembrane region" description="Helical" evidence="8">
    <location>
        <begin position="26"/>
        <end position="48"/>
    </location>
</feature>
<accession>A0AAF0EK01</accession>
<dbReference type="SUPFAM" id="SSF54001">
    <property type="entry name" value="Cysteine proteinases"/>
    <property type="match status" value="1"/>
</dbReference>
<dbReference type="InterPro" id="IPR050164">
    <property type="entry name" value="Peptidase_C19"/>
</dbReference>
<keyword evidence="11" id="KW-1185">Reference proteome</keyword>
<dbReference type="GO" id="GO:0005829">
    <property type="term" value="C:cytosol"/>
    <property type="evidence" value="ECO:0007669"/>
    <property type="project" value="TreeGrafter"/>
</dbReference>
<organism evidence="10 11">
    <name type="scientific">Malassezia nana</name>
    <dbReference type="NCBI Taxonomy" id="180528"/>
    <lineage>
        <taxon>Eukaryota</taxon>
        <taxon>Fungi</taxon>
        <taxon>Dikarya</taxon>
        <taxon>Basidiomycota</taxon>
        <taxon>Ustilaginomycotina</taxon>
        <taxon>Malasseziomycetes</taxon>
        <taxon>Malasseziales</taxon>
        <taxon>Malasseziaceae</taxon>
        <taxon>Malassezia</taxon>
    </lineage>
</organism>
<dbReference type="Proteomes" id="UP001213623">
    <property type="component" value="Chromosome 2"/>
</dbReference>
<evidence type="ECO:0000313" key="10">
    <source>
        <dbReference type="EMBL" id="WFD26069.1"/>
    </source>
</evidence>
<evidence type="ECO:0000256" key="8">
    <source>
        <dbReference type="SAM" id="Phobius"/>
    </source>
</evidence>
<keyword evidence="8" id="KW-1133">Transmembrane helix</keyword>
<evidence type="ECO:0000256" key="5">
    <source>
        <dbReference type="ARBA" id="ARBA00022786"/>
    </source>
</evidence>
<evidence type="ECO:0000313" key="11">
    <source>
        <dbReference type="Proteomes" id="UP001213623"/>
    </source>
</evidence>
<dbReference type="GO" id="GO:0004843">
    <property type="term" value="F:cysteine-type deubiquitinase activity"/>
    <property type="evidence" value="ECO:0007669"/>
    <property type="project" value="UniProtKB-EC"/>
</dbReference>
<name>A0AAF0EK01_9BASI</name>
<dbReference type="GO" id="GO:0005634">
    <property type="term" value="C:nucleus"/>
    <property type="evidence" value="ECO:0007669"/>
    <property type="project" value="TreeGrafter"/>
</dbReference>
<keyword evidence="5" id="KW-0833">Ubl conjugation pathway</keyword>
<dbReference type="InterPro" id="IPR038765">
    <property type="entry name" value="Papain-like_cys_pep_sf"/>
</dbReference>
<dbReference type="Pfam" id="PF00443">
    <property type="entry name" value="UCH"/>
    <property type="match status" value="1"/>
</dbReference>
<dbReference type="PROSITE" id="PS00973">
    <property type="entry name" value="USP_2"/>
    <property type="match status" value="1"/>
</dbReference>
<dbReference type="PANTHER" id="PTHR24006:SF888">
    <property type="entry name" value="UBIQUITIN CARBOXYL-TERMINAL HYDROLASE 30"/>
    <property type="match status" value="1"/>
</dbReference>
<evidence type="ECO:0000256" key="1">
    <source>
        <dbReference type="ARBA" id="ARBA00000707"/>
    </source>
</evidence>
<dbReference type="AlphaFoldDB" id="A0AAF0EK01"/>
<dbReference type="GO" id="GO:0006508">
    <property type="term" value="P:proteolysis"/>
    <property type="evidence" value="ECO:0007669"/>
    <property type="project" value="UniProtKB-KW"/>
</dbReference>
<keyword evidence="6 10" id="KW-0378">Hydrolase</keyword>
<sequence>MPASASAPQGTLRGVPHAEIHVDARVAVATVAGALVLAAYLLWGFPMLRPWELVRGRRKDATRRPSRADLPTNACTHALELSPTHAAPYYRGLVNPNVYCFFNSTVQCLGSLSFLAHYLDDTAQMATHWNVATPVTDALRALLVTLNTPQPNRRAVVPRALTSALAHVSQSNGLRTLLAAHQQQDAHELCVLLVHALDAELGAVQDSRSRALRAEAAGLYALVAPSHLVHGRPRTQLGAPNERAAPPFRGTIAQRTACGQCGYMEAVRHFSFTDLDLVVPGAACTLEQCLAAWSQLEQVDWTCHRCSLRATAASLRDELARWEARPPNPRRAQRIARMRAQCTRIAAALQSGVHESEWEAIDAADPVPRVRALSPAATKQVLLAVPPPVLILHLNRSLFSLGAWGASKNSARVLFREYLDIAPFTTGATLQADAFQPLSAHSDRGSVRYRLSGVVTHYGTHNYGHYVCFRRRPDQTWTRLSDEQVHVCTLDEVLAQNPYLLMYERLDAMQRVQTCTALGPVRRARVLHRWDTKAAHVVPA</sequence>
<evidence type="ECO:0000256" key="7">
    <source>
        <dbReference type="ARBA" id="ARBA00022807"/>
    </source>
</evidence>
<dbReference type="Gene3D" id="3.90.70.10">
    <property type="entry name" value="Cysteine proteinases"/>
    <property type="match status" value="1"/>
</dbReference>
<evidence type="ECO:0000259" key="9">
    <source>
        <dbReference type="PROSITE" id="PS50235"/>
    </source>
</evidence>
<comment type="catalytic activity">
    <reaction evidence="1">
        <text>Thiol-dependent hydrolysis of ester, thioester, amide, peptide and isopeptide bonds formed by the C-terminal Gly of ubiquitin (a 76-residue protein attached to proteins as an intracellular targeting signal).</text>
        <dbReference type="EC" id="3.4.19.12"/>
    </reaction>
</comment>
<dbReference type="EC" id="3.4.19.12" evidence="3"/>
<reference evidence="10" key="1">
    <citation type="submission" date="2023-03" db="EMBL/GenBank/DDBJ databases">
        <title>Mating type loci evolution in Malassezia.</title>
        <authorList>
            <person name="Coelho M.A."/>
        </authorList>
    </citation>
    <scope>NUCLEOTIDE SEQUENCE</scope>
    <source>
        <strain evidence="10">CBS 9557</strain>
    </source>
</reference>
<protein>
    <recommendedName>
        <fullName evidence="3">ubiquitinyl hydrolase 1</fullName>
        <ecNumber evidence="3">3.4.19.12</ecNumber>
    </recommendedName>
</protein>
<keyword evidence="8" id="KW-0812">Transmembrane</keyword>
<keyword evidence="4" id="KW-0645">Protease</keyword>
<dbReference type="InterPro" id="IPR001394">
    <property type="entry name" value="Peptidase_C19_UCH"/>
</dbReference>
<evidence type="ECO:0000256" key="3">
    <source>
        <dbReference type="ARBA" id="ARBA00012759"/>
    </source>
</evidence>
<dbReference type="PANTHER" id="PTHR24006">
    <property type="entry name" value="UBIQUITIN CARBOXYL-TERMINAL HYDROLASE"/>
    <property type="match status" value="1"/>
</dbReference>
<evidence type="ECO:0000256" key="2">
    <source>
        <dbReference type="ARBA" id="ARBA00009085"/>
    </source>
</evidence>
<dbReference type="InterPro" id="IPR018200">
    <property type="entry name" value="USP_CS"/>
</dbReference>
<evidence type="ECO:0000256" key="4">
    <source>
        <dbReference type="ARBA" id="ARBA00022670"/>
    </source>
</evidence>
<dbReference type="EMBL" id="CP119893">
    <property type="protein sequence ID" value="WFD26069.1"/>
    <property type="molecule type" value="Genomic_DNA"/>
</dbReference>
<dbReference type="GO" id="GO:0016579">
    <property type="term" value="P:protein deubiquitination"/>
    <property type="evidence" value="ECO:0007669"/>
    <property type="project" value="InterPro"/>
</dbReference>
<dbReference type="InterPro" id="IPR028889">
    <property type="entry name" value="USP"/>
</dbReference>
<gene>
    <name evidence="10" type="primary">UBP1</name>
    <name evidence="10" type="ORF">MNAN1_001044</name>
</gene>
<comment type="similarity">
    <text evidence="2">Belongs to the peptidase C19 family.</text>
</comment>
<keyword evidence="7" id="KW-0788">Thiol protease</keyword>
<feature type="domain" description="USP" evidence="9">
    <location>
        <begin position="91"/>
        <end position="506"/>
    </location>
</feature>